<gene>
    <name evidence="1" type="ORF">A2Z67_06195</name>
</gene>
<organism evidence="1 2">
    <name type="scientific">Candidatus Woesebacteria bacterium RBG_13_36_22</name>
    <dbReference type="NCBI Taxonomy" id="1802478"/>
    <lineage>
        <taxon>Bacteria</taxon>
        <taxon>Candidatus Woeseibacteriota</taxon>
    </lineage>
</organism>
<evidence type="ECO:0000313" key="2">
    <source>
        <dbReference type="Proteomes" id="UP000176939"/>
    </source>
</evidence>
<dbReference type="AlphaFoldDB" id="A0A1F7WZK3"/>
<name>A0A1F7WZK3_9BACT</name>
<proteinExistence type="predicted"/>
<comment type="caution">
    <text evidence="1">The sequence shown here is derived from an EMBL/GenBank/DDBJ whole genome shotgun (WGS) entry which is preliminary data.</text>
</comment>
<reference evidence="1 2" key="1">
    <citation type="journal article" date="2016" name="Nat. Commun.">
        <title>Thousands of microbial genomes shed light on interconnected biogeochemical processes in an aquifer system.</title>
        <authorList>
            <person name="Anantharaman K."/>
            <person name="Brown C.T."/>
            <person name="Hug L.A."/>
            <person name="Sharon I."/>
            <person name="Castelle C.J."/>
            <person name="Probst A.J."/>
            <person name="Thomas B.C."/>
            <person name="Singh A."/>
            <person name="Wilkins M.J."/>
            <person name="Karaoz U."/>
            <person name="Brodie E.L."/>
            <person name="Williams K.H."/>
            <person name="Hubbard S.S."/>
            <person name="Banfield J.F."/>
        </authorList>
    </citation>
    <scope>NUCLEOTIDE SEQUENCE [LARGE SCALE GENOMIC DNA]</scope>
</reference>
<protein>
    <submittedName>
        <fullName evidence="1">Uncharacterized protein</fullName>
    </submittedName>
</protein>
<evidence type="ECO:0000313" key="1">
    <source>
        <dbReference type="EMBL" id="OGM08177.1"/>
    </source>
</evidence>
<sequence length="626" mass="71935">MPSRNSEIKQIFEDMLSMFLEWDGPYKADSVDRVLLKTEANSLYKIKKDIDSNLRSRFISTAKGNDLDIIGEGMNRPRLAGEIDQDYRKRLIINDTFFNDSTVQGIKNAIRGYYGIDVDNDGLDDTKLVEVYRTALSGGNDFNEDVKFLGEEVKEGIIEVHLMMVQDGDEVIISRTELFDKIYRTRAAGILLYLTFHGNFEDNFRMKLEDKTSLSGIIKNETIGNEDREVVRDDWNRGIPILQRHDIFDVRTKGNVKEQNYDLLIGTDNGASKVAYTDYDGTEDNEPEKRFEDDVSYGTMTSRRVHRLLDGAAFTLPKDFQIPLRLGQRDEIVLYNHGDNTINEIVRIEPTDSHNIRIRLDDGTTNLKATLQVIPNEFNGDSMVYFGDNILTDYIMTGKWSNINESTLIEDADIELDYDEQLDEYETYGYYISPPIDSSIMTKFGMIKWVYNTGNISLQIRTGISESYLNGLGDNDNWGTEYIDHNGEFVQEAVDNFFQFRINITGTIYKSPIFRLAEFFIEYWDIPIIEIEEIFDNLNTGTDLISAISGSIIGQTVVKPANVNGNGGSNPSLELQKVQWLTTVQPDRMPKIRNRRWTLFYGVKAIITEYFTRNAIHQYEREVICF</sequence>
<dbReference type="Proteomes" id="UP000176939">
    <property type="component" value="Unassembled WGS sequence"/>
</dbReference>
<accession>A0A1F7WZK3</accession>
<dbReference type="EMBL" id="MGFQ01000055">
    <property type="protein sequence ID" value="OGM08177.1"/>
    <property type="molecule type" value="Genomic_DNA"/>
</dbReference>